<comment type="catalytic activity">
    <reaction evidence="9 11">
        <text>dTMP + ATP = dTDP + ADP</text>
        <dbReference type="Rhea" id="RHEA:13517"/>
        <dbReference type="ChEBI" id="CHEBI:30616"/>
        <dbReference type="ChEBI" id="CHEBI:58369"/>
        <dbReference type="ChEBI" id="CHEBI:63528"/>
        <dbReference type="ChEBI" id="CHEBI:456216"/>
        <dbReference type="EC" id="2.7.4.9"/>
    </reaction>
</comment>
<name>A0A3P3VSZ0_9MICO</name>
<keyword evidence="7 11" id="KW-0418">Kinase</keyword>
<dbReference type="GO" id="GO:0006235">
    <property type="term" value="P:dTTP biosynthetic process"/>
    <property type="evidence" value="ECO:0007669"/>
    <property type="project" value="UniProtKB-UniRule"/>
</dbReference>
<evidence type="ECO:0000256" key="8">
    <source>
        <dbReference type="ARBA" id="ARBA00022840"/>
    </source>
</evidence>
<evidence type="ECO:0000256" key="11">
    <source>
        <dbReference type="HAMAP-Rule" id="MF_00165"/>
    </source>
</evidence>
<accession>A0A3P3VSZ0</accession>
<dbReference type="PANTHER" id="PTHR10344">
    <property type="entry name" value="THYMIDYLATE KINASE"/>
    <property type="match status" value="1"/>
</dbReference>
<dbReference type="HAMAP" id="MF_00165">
    <property type="entry name" value="Thymidylate_kinase"/>
    <property type="match status" value="1"/>
</dbReference>
<dbReference type="InterPro" id="IPR018094">
    <property type="entry name" value="Thymidylate_kinase"/>
</dbReference>
<dbReference type="CDD" id="cd01672">
    <property type="entry name" value="TMPK"/>
    <property type="match status" value="1"/>
</dbReference>
<dbReference type="GO" id="GO:0006233">
    <property type="term" value="P:dTDP biosynthetic process"/>
    <property type="evidence" value="ECO:0007669"/>
    <property type="project" value="InterPro"/>
</dbReference>
<evidence type="ECO:0000313" key="14">
    <source>
        <dbReference type="Proteomes" id="UP000274391"/>
    </source>
</evidence>
<comment type="similarity">
    <text evidence="1 11">Belongs to the thymidylate kinase family.</text>
</comment>
<dbReference type="NCBIfam" id="TIGR00041">
    <property type="entry name" value="DTMP_kinase"/>
    <property type="match status" value="1"/>
</dbReference>
<feature type="binding site" evidence="11">
    <location>
        <begin position="10"/>
        <end position="17"/>
    </location>
    <ligand>
        <name>ATP</name>
        <dbReference type="ChEBI" id="CHEBI:30616"/>
    </ligand>
</feature>
<proteinExistence type="inferred from homology"/>
<sequence>MTGLFIVFEGGDGVGKSTHARRLAEHLTALGETVVHTREPGGTDLGLEVRQIVLHHRGHVDPRAEALLYAADRAHHSATVVRPALARGEVVLQDRYIDSSVAYQGSGRDLGASEIRELSEWATGGLQPDLVLLLDVDPAEARARMTSERGELDRLESEARDFHDRVRAQFLEQAAAHPDRYLVLDATREHEVVAAEIKARVDALLGERA</sequence>
<dbReference type="GO" id="GO:0005524">
    <property type="term" value="F:ATP binding"/>
    <property type="evidence" value="ECO:0007669"/>
    <property type="project" value="UniProtKB-UniRule"/>
</dbReference>
<dbReference type="OrthoDB" id="9774907at2"/>
<comment type="function">
    <text evidence="10 11">Phosphorylation of dTMP to form dTDP in both de novo and salvage pathways of dTTP synthesis.</text>
</comment>
<evidence type="ECO:0000313" key="13">
    <source>
        <dbReference type="EMBL" id="RRJ85770.1"/>
    </source>
</evidence>
<reference evidence="13 14" key="1">
    <citation type="submission" date="2018-11" db="EMBL/GenBank/DDBJ databases">
        <title>YIM 102482-1 draft genome.</title>
        <authorList>
            <person name="Li G."/>
            <person name="Jiang Y."/>
        </authorList>
    </citation>
    <scope>NUCLEOTIDE SEQUENCE [LARGE SCALE GENOMIC DNA]</scope>
    <source>
        <strain evidence="13 14">YIM 102482-1</strain>
    </source>
</reference>
<dbReference type="GO" id="GO:0004798">
    <property type="term" value="F:dTMP kinase activity"/>
    <property type="evidence" value="ECO:0007669"/>
    <property type="project" value="UniProtKB-UniRule"/>
</dbReference>
<dbReference type="InterPro" id="IPR027417">
    <property type="entry name" value="P-loop_NTPase"/>
</dbReference>
<dbReference type="InterPro" id="IPR039430">
    <property type="entry name" value="Thymidylate_kin-like_dom"/>
</dbReference>
<dbReference type="RefSeq" id="WP_124973719.1">
    <property type="nucleotide sequence ID" value="NZ_RQVS01000018.1"/>
</dbReference>
<evidence type="ECO:0000256" key="6">
    <source>
        <dbReference type="ARBA" id="ARBA00022741"/>
    </source>
</evidence>
<evidence type="ECO:0000256" key="3">
    <source>
        <dbReference type="ARBA" id="ARBA00017144"/>
    </source>
</evidence>
<evidence type="ECO:0000256" key="4">
    <source>
        <dbReference type="ARBA" id="ARBA00022679"/>
    </source>
</evidence>
<keyword evidence="4 11" id="KW-0808">Transferase</keyword>
<feature type="domain" description="Thymidylate kinase-like" evidence="12">
    <location>
        <begin position="8"/>
        <end position="197"/>
    </location>
</feature>
<evidence type="ECO:0000256" key="1">
    <source>
        <dbReference type="ARBA" id="ARBA00009776"/>
    </source>
</evidence>
<dbReference type="GO" id="GO:0005829">
    <property type="term" value="C:cytosol"/>
    <property type="evidence" value="ECO:0007669"/>
    <property type="project" value="TreeGrafter"/>
</dbReference>
<protein>
    <recommendedName>
        <fullName evidence="3 11">Thymidylate kinase</fullName>
        <ecNumber evidence="2 11">2.7.4.9</ecNumber>
    </recommendedName>
    <alternativeName>
        <fullName evidence="11">dTMP kinase</fullName>
    </alternativeName>
</protein>
<keyword evidence="14" id="KW-1185">Reference proteome</keyword>
<dbReference type="EMBL" id="RQVS01000018">
    <property type="protein sequence ID" value="RRJ85770.1"/>
    <property type="molecule type" value="Genomic_DNA"/>
</dbReference>
<dbReference type="Proteomes" id="UP000274391">
    <property type="component" value="Unassembled WGS sequence"/>
</dbReference>
<dbReference type="SUPFAM" id="SSF52540">
    <property type="entry name" value="P-loop containing nucleoside triphosphate hydrolases"/>
    <property type="match status" value="1"/>
</dbReference>
<dbReference type="AlphaFoldDB" id="A0A3P3VSZ0"/>
<evidence type="ECO:0000256" key="9">
    <source>
        <dbReference type="ARBA" id="ARBA00048743"/>
    </source>
</evidence>
<dbReference type="Pfam" id="PF02223">
    <property type="entry name" value="Thymidylate_kin"/>
    <property type="match status" value="1"/>
</dbReference>
<dbReference type="GO" id="GO:0006227">
    <property type="term" value="P:dUDP biosynthetic process"/>
    <property type="evidence" value="ECO:0007669"/>
    <property type="project" value="TreeGrafter"/>
</dbReference>
<dbReference type="FunFam" id="3.40.50.300:FF:000225">
    <property type="entry name" value="Thymidylate kinase"/>
    <property type="match status" value="1"/>
</dbReference>
<organism evidence="13 14">
    <name type="scientific">Gulosibacter macacae</name>
    <dbReference type="NCBI Taxonomy" id="2488791"/>
    <lineage>
        <taxon>Bacteria</taxon>
        <taxon>Bacillati</taxon>
        <taxon>Actinomycetota</taxon>
        <taxon>Actinomycetes</taxon>
        <taxon>Micrococcales</taxon>
        <taxon>Microbacteriaceae</taxon>
        <taxon>Gulosibacter</taxon>
    </lineage>
</organism>
<keyword evidence="5 11" id="KW-0545">Nucleotide biosynthesis</keyword>
<keyword evidence="6 11" id="KW-0547">Nucleotide-binding</keyword>
<evidence type="ECO:0000256" key="10">
    <source>
        <dbReference type="ARBA" id="ARBA00057735"/>
    </source>
</evidence>
<evidence type="ECO:0000256" key="7">
    <source>
        <dbReference type="ARBA" id="ARBA00022777"/>
    </source>
</evidence>
<evidence type="ECO:0000256" key="5">
    <source>
        <dbReference type="ARBA" id="ARBA00022727"/>
    </source>
</evidence>
<gene>
    <name evidence="11" type="primary">tmk</name>
    <name evidence="13" type="ORF">EG850_11785</name>
</gene>
<dbReference type="PANTHER" id="PTHR10344:SF4">
    <property type="entry name" value="UMP-CMP KINASE 2, MITOCHONDRIAL"/>
    <property type="match status" value="1"/>
</dbReference>
<evidence type="ECO:0000256" key="2">
    <source>
        <dbReference type="ARBA" id="ARBA00012980"/>
    </source>
</evidence>
<comment type="caution">
    <text evidence="13">The sequence shown here is derived from an EMBL/GenBank/DDBJ whole genome shotgun (WGS) entry which is preliminary data.</text>
</comment>
<evidence type="ECO:0000259" key="12">
    <source>
        <dbReference type="Pfam" id="PF02223"/>
    </source>
</evidence>
<dbReference type="Gene3D" id="3.40.50.300">
    <property type="entry name" value="P-loop containing nucleotide triphosphate hydrolases"/>
    <property type="match status" value="1"/>
</dbReference>
<keyword evidence="8 11" id="KW-0067">ATP-binding</keyword>
<dbReference type="EC" id="2.7.4.9" evidence="2 11"/>